<proteinExistence type="predicted"/>
<keyword evidence="2" id="KW-0472">Membrane</keyword>
<comment type="caution">
    <text evidence="3">The sequence shown here is derived from an EMBL/GenBank/DDBJ whole genome shotgun (WGS) entry which is preliminary data.</text>
</comment>
<accession>A0ABT2M3G6</accession>
<dbReference type="Pfam" id="PF09826">
    <property type="entry name" value="Beta_propel"/>
    <property type="match status" value="1"/>
</dbReference>
<evidence type="ECO:0000313" key="3">
    <source>
        <dbReference type="EMBL" id="MCT7399182.1"/>
    </source>
</evidence>
<evidence type="ECO:0000256" key="1">
    <source>
        <dbReference type="SAM" id="MobiDB-lite"/>
    </source>
</evidence>
<feature type="region of interest" description="Disordered" evidence="1">
    <location>
        <begin position="137"/>
        <end position="159"/>
    </location>
</feature>
<reference evidence="3" key="1">
    <citation type="submission" date="2022-09" db="EMBL/GenBank/DDBJ databases">
        <title>Eubacterium sp. LFL-14 isolated from human feces.</title>
        <authorList>
            <person name="Liu F."/>
        </authorList>
    </citation>
    <scope>NUCLEOTIDE SEQUENCE</scope>
    <source>
        <strain evidence="3">LFL-14</strain>
    </source>
</reference>
<organism evidence="3 4">
    <name type="scientific">Eubacterium album</name>
    <dbReference type="NCBI Taxonomy" id="2978477"/>
    <lineage>
        <taxon>Bacteria</taxon>
        <taxon>Bacillati</taxon>
        <taxon>Bacillota</taxon>
        <taxon>Clostridia</taxon>
        <taxon>Eubacteriales</taxon>
        <taxon>Eubacteriaceae</taxon>
        <taxon>Eubacterium</taxon>
    </lineage>
</organism>
<dbReference type="InterPro" id="IPR019198">
    <property type="entry name" value="Beta_propeller_containing"/>
</dbReference>
<sequence length="733" mass="83234">MDKKDFFEDVNKENKKIASLIKEESDKTIIPDKMNSEELNGLLNKSNERKKQGKILKIGTIAACLALIVGVFNVTYNYITNDNNSGTFNVVVNEKNNESKSDNNESYSDIYDKLKNLQIANNAIYYGMKERNGLKTAKSESTNVADSSASSQSKSYNTNVQTQGVDEADIVKTNGKNIFLLNQSKSKVLICNADGENTKQVGAINLSSGKNKNKYEYQEMYVNDNRLVVFASKYSSSTGKMGCYDIAIYSGNTEVLIYDITDIENAKLASTLKIEGNYNSSRLVGNILYTVTNKPIDNISIDNCVPYVQNEKMAASDIYIPENSDGSDYVIVTSVNILKPDKIMGTKAIAVGNTNVYMSEDNLYLCISKSSEEDISDTKEGKKYISKIDIKDKDVKIRKEYKKYLKKAYPDINFNEVYAKEKVVYVREKSNTEIIKIQCKDGNLKIIADGVVDGTIDDNLSVDEYKGHIRMVTTVNDYKNLVSRIVVYNKQDEVIGYEDIYNEKVLENDFYKNDMHNNLYVLDSGMKVVSKTEGLAENEEIYSARFMGDYGYFVTYRNTDPLFAVDFSDIENPSIIGKLKISGYSDYLHFYGEDSLLGLGMNTENENNQEIKLDMYNIKNGKAELESRKVISGTEYSEALYNYKAVMVSYEKNIIGFMAEEYKNGNIENYYYIFGYDKENEKFVRRAKIKMSGNIYSSRGLYIDDNLYVIGFDGNVIVLDMDNYNELLRFKMK</sequence>
<evidence type="ECO:0000256" key="2">
    <source>
        <dbReference type="SAM" id="Phobius"/>
    </source>
</evidence>
<keyword evidence="4" id="KW-1185">Reference proteome</keyword>
<dbReference type="Proteomes" id="UP001431199">
    <property type="component" value="Unassembled WGS sequence"/>
</dbReference>
<keyword evidence="2" id="KW-1133">Transmembrane helix</keyword>
<protein>
    <submittedName>
        <fullName evidence="3">Beta-propeller domain-containing protein</fullName>
    </submittedName>
</protein>
<feature type="transmembrane region" description="Helical" evidence="2">
    <location>
        <begin position="55"/>
        <end position="79"/>
    </location>
</feature>
<name>A0ABT2M3G6_9FIRM</name>
<evidence type="ECO:0000313" key="4">
    <source>
        <dbReference type="Proteomes" id="UP001431199"/>
    </source>
</evidence>
<dbReference type="SUPFAM" id="SSF50998">
    <property type="entry name" value="Quinoprotein alcohol dehydrogenase-like"/>
    <property type="match status" value="1"/>
</dbReference>
<dbReference type="EMBL" id="JAODBU010000008">
    <property type="protein sequence ID" value="MCT7399182.1"/>
    <property type="molecule type" value="Genomic_DNA"/>
</dbReference>
<dbReference type="InterPro" id="IPR011047">
    <property type="entry name" value="Quinoprotein_ADH-like_sf"/>
</dbReference>
<feature type="compositionally biased region" description="Low complexity" evidence="1">
    <location>
        <begin position="139"/>
        <end position="155"/>
    </location>
</feature>
<gene>
    <name evidence="3" type="ORF">N5B56_08835</name>
</gene>
<dbReference type="RefSeq" id="WP_260978762.1">
    <property type="nucleotide sequence ID" value="NZ_JAODBU010000008.1"/>
</dbReference>
<keyword evidence="2" id="KW-0812">Transmembrane</keyword>